<organism evidence="1 2">
    <name type="scientific">Quercus suber</name>
    <name type="common">Cork oak</name>
    <dbReference type="NCBI Taxonomy" id="58331"/>
    <lineage>
        <taxon>Eukaryota</taxon>
        <taxon>Viridiplantae</taxon>
        <taxon>Streptophyta</taxon>
        <taxon>Embryophyta</taxon>
        <taxon>Tracheophyta</taxon>
        <taxon>Spermatophyta</taxon>
        <taxon>Magnoliopsida</taxon>
        <taxon>eudicotyledons</taxon>
        <taxon>Gunneridae</taxon>
        <taxon>Pentapetalae</taxon>
        <taxon>rosids</taxon>
        <taxon>fabids</taxon>
        <taxon>Fagales</taxon>
        <taxon>Fagaceae</taxon>
        <taxon>Quercus</taxon>
    </lineage>
</organism>
<evidence type="ECO:0000313" key="1">
    <source>
        <dbReference type="EMBL" id="KAK7835789.1"/>
    </source>
</evidence>
<reference evidence="1 2" key="1">
    <citation type="journal article" date="2018" name="Sci. Data">
        <title>The draft genome sequence of cork oak.</title>
        <authorList>
            <person name="Ramos A.M."/>
            <person name="Usie A."/>
            <person name="Barbosa P."/>
            <person name="Barros P.M."/>
            <person name="Capote T."/>
            <person name="Chaves I."/>
            <person name="Simoes F."/>
            <person name="Abreu I."/>
            <person name="Carrasquinho I."/>
            <person name="Faro C."/>
            <person name="Guimaraes J.B."/>
            <person name="Mendonca D."/>
            <person name="Nobrega F."/>
            <person name="Rodrigues L."/>
            <person name="Saibo N.J.M."/>
            <person name="Varela M.C."/>
            <person name="Egas C."/>
            <person name="Matos J."/>
            <person name="Miguel C.M."/>
            <person name="Oliveira M.M."/>
            <person name="Ricardo C.P."/>
            <person name="Goncalves S."/>
        </authorList>
    </citation>
    <scope>NUCLEOTIDE SEQUENCE [LARGE SCALE GENOMIC DNA]</scope>
    <source>
        <strain evidence="2">cv. HL8</strain>
    </source>
</reference>
<evidence type="ECO:0000313" key="2">
    <source>
        <dbReference type="Proteomes" id="UP000237347"/>
    </source>
</evidence>
<comment type="caution">
    <text evidence="1">The sequence shown here is derived from an EMBL/GenBank/DDBJ whole genome shotgun (WGS) entry which is preliminary data.</text>
</comment>
<name>A0AAW0K8W5_QUESU</name>
<keyword evidence="2" id="KW-1185">Reference proteome</keyword>
<protein>
    <submittedName>
        <fullName evidence="1">Uncharacterized protein</fullName>
    </submittedName>
</protein>
<dbReference type="EMBL" id="PKMF04000364">
    <property type="protein sequence ID" value="KAK7835789.1"/>
    <property type="molecule type" value="Genomic_DNA"/>
</dbReference>
<sequence>MQFQKLFWFKEAPEEIENTKKGKRFAFVLMMWHAHLEWVDIILMSTLNWRWLLAFSSLPAFDVLVFYSLAPESPRNL</sequence>
<accession>A0AAW0K8W5</accession>
<proteinExistence type="predicted"/>
<gene>
    <name evidence="1" type="ORF">CFP56_023074</name>
</gene>
<dbReference type="AlphaFoldDB" id="A0AAW0K8W5"/>
<dbReference type="Proteomes" id="UP000237347">
    <property type="component" value="Unassembled WGS sequence"/>
</dbReference>